<sequence>MTSIVTTTRDYAVNVAQAALNGFKVQVRGDLEAPNGDENVRMFTAKGGSAITLGSTVTSAAMVYDPEASLRKGQLDVMIYGRNASDVVVETKRVTLGRNTNEFIAAGILSSGMKIFNSSGIDVIGGTQSAAVLTSVPRDISKITTTDLANFSSNHERDLASGVVSREDSTMSLCMTEHFGRKMALCRENTVGNIVRRTWDDGLGTRRTTEGETLTFPLDRTISLSATPNSDTTILANNETQFRLIDTDRLTSANNPLTLATYSAEVEFYGHFGDPNGSGEAVIFKMKAMGLDAAGNIVATNQVVDVAKLVDNSTYDVRMRATVTSSTTPIARVILGYVSTSVNVTDAFLAADSVGKVTATEETSDIPARPIHVCVLEGLNASATINISTMAVICGVPDSSNVFISSSIESGAVFDQNAVEIFLRSLVRVMPRAFTVEGHGAVTKALTGLYGSEAVDVAFHAMSFDGVAKFVKKAANLAKVGATDAQKLLMELEPMMASMGAATSTLPGPVGAVGRAAVMGSQIAKRMH</sequence>
<accession>A0A2V0RBB6</accession>
<evidence type="ECO:0000313" key="1">
    <source>
        <dbReference type="EMBL" id="GBH22407.1"/>
    </source>
</evidence>
<protein>
    <submittedName>
        <fullName evidence="1">Uncharacterized protein</fullName>
    </submittedName>
</protein>
<proteinExistence type="predicted"/>
<dbReference type="AlphaFoldDB" id="A0A2V0RBB6"/>
<organism evidence="1">
    <name type="scientific">viral metagenome</name>
    <dbReference type="NCBI Taxonomy" id="1070528"/>
    <lineage>
        <taxon>unclassified sequences</taxon>
        <taxon>metagenomes</taxon>
        <taxon>organismal metagenomes</taxon>
    </lineage>
</organism>
<dbReference type="EMBL" id="BDQC01000175">
    <property type="protein sequence ID" value="GBH22583.1"/>
    <property type="molecule type" value="Genomic_RNA"/>
</dbReference>
<name>A0A2V0RBB6_9ZZZZ</name>
<dbReference type="EMBL" id="BDQB01000270">
    <property type="protein sequence ID" value="GBH22407.1"/>
    <property type="molecule type" value="Genomic_RNA"/>
</dbReference>
<reference evidence="1" key="1">
    <citation type="submission" date="2017-04" db="EMBL/GenBank/DDBJ databases">
        <title>Unveiling RNA virosphere associated with marine microorganisms.</title>
        <authorList>
            <person name="Urayama S."/>
            <person name="Takaki Y."/>
            <person name="Nishi S."/>
            <person name="Yoshida Y."/>
            <person name="Deguchi S."/>
            <person name="Takai K."/>
            <person name="Nunoura T."/>
        </authorList>
    </citation>
    <scope>NUCLEOTIDE SEQUENCE</scope>
</reference>
<comment type="caution">
    <text evidence="1">The sequence shown here is derived from an EMBL/GenBank/DDBJ whole genome shotgun (WGS) entry which is preliminary data.</text>
</comment>